<accession>A0A2A9NHY7</accession>
<gene>
    <name evidence="3" type="ORF">AMATHDRAFT_43051</name>
</gene>
<sequence length="307" mass="34412">MSDNRNRGRRVEQLVNDIENLQQAIKEAVADARKHDNKSIEFLNKVARERGFQTLDEYIADSISKLTPEDKERYRKMKEELERKDEGVDISLKVGAGMTGVGIISVSLSLFFQRQLVFVAFRAIAVGLLKLITGQATAGLAILRGARNIFKSVVNGQATVGKAATAFKALKTLGKFLSILGIIIETATLVFDLVDGAKQRAQLQQATKELCVARFQVKKTQQYTRATLDTLQKLVADGTITQAKANELVKKKIDEWIPNLKKSIDSIKDKEIYDGLKKFDTDRQAWTNEDPSYDYIQAEIKKINDKS</sequence>
<organism evidence="3 4">
    <name type="scientific">Amanita thiersii Skay4041</name>
    <dbReference type="NCBI Taxonomy" id="703135"/>
    <lineage>
        <taxon>Eukaryota</taxon>
        <taxon>Fungi</taxon>
        <taxon>Dikarya</taxon>
        <taxon>Basidiomycota</taxon>
        <taxon>Agaricomycotina</taxon>
        <taxon>Agaricomycetes</taxon>
        <taxon>Agaricomycetidae</taxon>
        <taxon>Agaricales</taxon>
        <taxon>Pluteineae</taxon>
        <taxon>Amanitaceae</taxon>
        <taxon>Amanita</taxon>
    </lineage>
</organism>
<evidence type="ECO:0000256" key="1">
    <source>
        <dbReference type="SAM" id="Coils"/>
    </source>
</evidence>
<keyword evidence="2" id="KW-0472">Membrane</keyword>
<protein>
    <submittedName>
        <fullName evidence="3">Uncharacterized protein</fullName>
    </submittedName>
</protein>
<proteinExistence type="predicted"/>
<dbReference type="SUPFAM" id="SSF46579">
    <property type="entry name" value="Prefoldin"/>
    <property type="match status" value="1"/>
</dbReference>
<keyword evidence="2" id="KW-1133">Transmembrane helix</keyword>
<feature type="transmembrane region" description="Helical" evidence="2">
    <location>
        <begin position="90"/>
        <end position="112"/>
    </location>
</feature>
<dbReference type="Proteomes" id="UP000242287">
    <property type="component" value="Unassembled WGS sequence"/>
</dbReference>
<evidence type="ECO:0000313" key="4">
    <source>
        <dbReference type="Proteomes" id="UP000242287"/>
    </source>
</evidence>
<dbReference type="EMBL" id="KZ302123">
    <property type="protein sequence ID" value="PFH47273.1"/>
    <property type="molecule type" value="Genomic_DNA"/>
</dbReference>
<dbReference type="OrthoDB" id="3516995at2759"/>
<evidence type="ECO:0000313" key="3">
    <source>
        <dbReference type="EMBL" id="PFH47273.1"/>
    </source>
</evidence>
<keyword evidence="1" id="KW-0175">Coiled coil</keyword>
<dbReference type="AlphaFoldDB" id="A0A2A9NHY7"/>
<keyword evidence="2" id="KW-0812">Transmembrane</keyword>
<feature type="coiled-coil region" evidence="1">
    <location>
        <begin position="4"/>
        <end position="38"/>
    </location>
</feature>
<name>A0A2A9NHY7_9AGAR</name>
<reference evidence="3 4" key="1">
    <citation type="submission" date="2014-02" db="EMBL/GenBank/DDBJ databases">
        <title>Transposable element dynamics among asymbiotic and ectomycorrhizal Amanita fungi.</title>
        <authorList>
            <consortium name="DOE Joint Genome Institute"/>
            <person name="Hess J."/>
            <person name="Skrede I."/>
            <person name="Wolfe B."/>
            <person name="LaButti K."/>
            <person name="Ohm R.A."/>
            <person name="Grigoriev I.V."/>
            <person name="Pringle A."/>
        </authorList>
    </citation>
    <scope>NUCLEOTIDE SEQUENCE [LARGE SCALE GENOMIC DNA]</scope>
    <source>
        <strain evidence="3 4">SKay4041</strain>
    </source>
</reference>
<keyword evidence="4" id="KW-1185">Reference proteome</keyword>
<evidence type="ECO:0000256" key="2">
    <source>
        <dbReference type="SAM" id="Phobius"/>
    </source>
</evidence>